<evidence type="ECO:0000256" key="3">
    <source>
        <dbReference type="ARBA" id="ARBA00022722"/>
    </source>
</evidence>
<protein>
    <recommendedName>
        <fullName evidence="6">Exodeoxyribonuclease VII small subunit</fullName>
        <ecNumber evidence="6">3.1.11.6</ecNumber>
    </recommendedName>
</protein>
<evidence type="ECO:0000256" key="1">
    <source>
        <dbReference type="ARBA" id="ARBA00009998"/>
    </source>
</evidence>
<sequence>MAKQNQKMSFEEALAGLEKAADILKRDDTTLEAAINSYEKGIEYYNYCFEILNEAKQKIEIYDKK</sequence>
<evidence type="ECO:0000313" key="7">
    <source>
        <dbReference type="EMBL" id="MBR0596619.1"/>
    </source>
</evidence>
<reference evidence="7" key="2">
    <citation type="submission" date="2021-04" db="EMBL/GenBank/DDBJ databases">
        <authorList>
            <person name="Liu J."/>
        </authorList>
    </citation>
    <scope>NUCLEOTIDE SEQUENCE</scope>
    <source>
        <strain evidence="7">BAD-6</strain>
    </source>
</reference>
<comment type="caution">
    <text evidence="7">The sequence shown here is derived from an EMBL/GenBank/DDBJ whole genome shotgun (WGS) entry which is preliminary data.</text>
</comment>
<keyword evidence="4 7" id="KW-0378">Hydrolase</keyword>
<keyword evidence="5" id="KW-0269">Exonuclease</keyword>
<reference evidence="7" key="1">
    <citation type="submission" date="2021-04" db="EMBL/GenBank/DDBJ databases">
        <title>Sinoanaerobacter chloroacetimidivorans sp. nov., an obligate anaerobic bacterium isolated from anaerobic sludge.</title>
        <authorList>
            <person name="Bao Y."/>
        </authorList>
    </citation>
    <scope>NUCLEOTIDE SEQUENCE</scope>
    <source>
        <strain evidence="7">BAD-6</strain>
    </source>
</reference>
<dbReference type="PANTHER" id="PTHR34137:SF1">
    <property type="entry name" value="EXODEOXYRIBONUCLEASE 7 SMALL SUBUNIT"/>
    <property type="match status" value="1"/>
</dbReference>
<dbReference type="Proteomes" id="UP000675664">
    <property type="component" value="Unassembled WGS sequence"/>
</dbReference>
<dbReference type="Pfam" id="PF02609">
    <property type="entry name" value="Exonuc_VII_S"/>
    <property type="match status" value="1"/>
</dbReference>
<dbReference type="InterPro" id="IPR003761">
    <property type="entry name" value="Exonuc_VII_S"/>
</dbReference>
<dbReference type="AlphaFoldDB" id="A0A8J8AZW7"/>
<evidence type="ECO:0000256" key="5">
    <source>
        <dbReference type="ARBA" id="ARBA00022839"/>
    </source>
</evidence>
<keyword evidence="3" id="KW-0540">Nuclease</keyword>
<dbReference type="GO" id="GO:0009318">
    <property type="term" value="C:exodeoxyribonuclease VII complex"/>
    <property type="evidence" value="ECO:0007669"/>
    <property type="project" value="UniProtKB-UniRule"/>
</dbReference>
<dbReference type="InterPro" id="IPR037004">
    <property type="entry name" value="Exonuc_VII_ssu_sf"/>
</dbReference>
<dbReference type="EC" id="3.1.11.6" evidence="6"/>
<organism evidence="7 8">
    <name type="scientific">Sinanaerobacter chloroacetimidivorans</name>
    <dbReference type="NCBI Taxonomy" id="2818044"/>
    <lineage>
        <taxon>Bacteria</taxon>
        <taxon>Bacillati</taxon>
        <taxon>Bacillota</taxon>
        <taxon>Clostridia</taxon>
        <taxon>Peptostreptococcales</taxon>
        <taxon>Anaerovoracaceae</taxon>
        <taxon>Sinanaerobacter</taxon>
    </lineage>
</organism>
<evidence type="ECO:0000256" key="4">
    <source>
        <dbReference type="ARBA" id="ARBA00022801"/>
    </source>
</evidence>
<name>A0A8J8AZW7_9FIRM</name>
<evidence type="ECO:0000313" key="8">
    <source>
        <dbReference type="Proteomes" id="UP000675664"/>
    </source>
</evidence>
<dbReference type="NCBIfam" id="TIGR01280">
    <property type="entry name" value="xseB"/>
    <property type="match status" value="1"/>
</dbReference>
<comment type="similarity">
    <text evidence="1">Belongs to the XseB family.</text>
</comment>
<gene>
    <name evidence="7" type="primary">xseB</name>
    <name evidence="7" type="ORF">KCX82_01900</name>
</gene>
<dbReference type="GO" id="GO:0008855">
    <property type="term" value="F:exodeoxyribonuclease VII activity"/>
    <property type="evidence" value="ECO:0007669"/>
    <property type="project" value="UniProtKB-UniRule"/>
</dbReference>
<accession>A0A8J8AZW7</accession>
<dbReference type="EMBL" id="JAGSND010000001">
    <property type="protein sequence ID" value="MBR0596619.1"/>
    <property type="molecule type" value="Genomic_DNA"/>
</dbReference>
<dbReference type="PANTHER" id="PTHR34137">
    <property type="entry name" value="EXODEOXYRIBONUCLEASE 7 SMALL SUBUNIT"/>
    <property type="match status" value="1"/>
</dbReference>
<dbReference type="PIRSF" id="PIRSF006488">
    <property type="entry name" value="Exonuc_VII_S"/>
    <property type="match status" value="1"/>
</dbReference>
<dbReference type="GO" id="GO:0006308">
    <property type="term" value="P:DNA catabolic process"/>
    <property type="evidence" value="ECO:0007669"/>
    <property type="project" value="UniProtKB-UniRule"/>
</dbReference>
<evidence type="ECO:0000256" key="2">
    <source>
        <dbReference type="ARBA" id="ARBA00022490"/>
    </source>
</evidence>
<keyword evidence="2" id="KW-0963">Cytoplasm</keyword>
<evidence type="ECO:0000256" key="6">
    <source>
        <dbReference type="NCBIfam" id="TIGR01280"/>
    </source>
</evidence>
<dbReference type="SUPFAM" id="SSF116842">
    <property type="entry name" value="XseB-like"/>
    <property type="match status" value="1"/>
</dbReference>
<proteinExistence type="inferred from homology"/>
<dbReference type="Gene3D" id="1.10.287.1040">
    <property type="entry name" value="Exonuclease VII, small subunit"/>
    <property type="match status" value="1"/>
</dbReference>
<dbReference type="GO" id="GO:0005829">
    <property type="term" value="C:cytosol"/>
    <property type="evidence" value="ECO:0007669"/>
    <property type="project" value="TreeGrafter"/>
</dbReference>
<dbReference type="RefSeq" id="WP_227016742.1">
    <property type="nucleotide sequence ID" value="NZ_JAGSND010000001.1"/>
</dbReference>
<keyword evidence="8" id="KW-1185">Reference proteome</keyword>